<dbReference type="Pfam" id="PF17242">
    <property type="entry name" value="DUF5315"/>
    <property type="match status" value="1"/>
</dbReference>
<keyword evidence="3" id="KW-1185">Reference proteome</keyword>
<feature type="compositionally biased region" description="Low complexity" evidence="1">
    <location>
        <begin position="50"/>
        <end position="59"/>
    </location>
</feature>
<evidence type="ECO:0000313" key="3">
    <source>
        <dbReference type="Proteomes" id="UP000054251"/>
    </source>
</evidence>
<sequence>MIRNNTDKLPVPHHSYNTSVSSTSSIGPTGFNINHRANKSASSTARLSRTNTNNTDTYSNDVQSIKTADRLPTAKPSVTYLDKLWTQIDVLDDVKNMSNQVRLKGSFFNDKFNEELEKLKSLQNKLFEVMSNQHFKSYSDKDYQKHLYKLNVATPNASTPQLLNQISEGDRNPQNERLTEFFAKDAEDLKHILYKKQNFDEISQYVEDVRVNLDNIGQSMKKFDENTRDLW</sequence>
<feature type="region of interest" description="Disordered" evidence="1">
    <location>
        <begin position="1"/>
        <end position="59"/>
    </location>
</feature>
<accession>A0A0V1PWZ5</accession>
<name>A0A0V1PWZ5_9ASCO</name>
<dbReference type="Proteomes" id="UP000054251">
    <property type="component" value="Unassembled WGS sequence"/>
</dbReference>
<gene>
    <name evidence="2" type="ORF">AC631_03477</name>
</gene>
<dbReference type="OrthoDB" id="4065597at2759"/>
<dbReference type="RefSeq" id="XP_015466868.1">
    <property type="nucleotide sequence ID" value="XM_015612306.1"/>
</dbReference>
<proteinExistence type="predicted"/>
<dbReference type="GeneID" id="26840486"/>
<feature type="compositionally biased region" description="Low complexity" evidence="1">
    <location>
        <begin position="15"/>
        <end position="25"/>
    </location>
</feature>
<evidence type="ECO:0000313" key="2">
    <source>
        <dbReference type="EMBL" id="KSA00766.1"/>
    </source>
</evidence>
<dbReference type="AlphaFoldDB" id="A0A0V1PWZ5"/>
<protein>
    <submittedName>
        <fullName evidence="2">Uncharacterized protein</fullName>
    </submittedName>
</protein>
<evidence type="ECO:0000256" key="1">
    <source>
        <dbReference type="SAM" id="MobiDB-lite"/>
    </source>
</evidence>
<dbReference type="EMBL" id="LMYN01000075">
    <property type="protein sequence ID" value="KSA00766.1"/>
    <property type="molecule type" value="Genomic_DNA"/>
</dbReference>
<reference evidence="2 3" key="1">
    <citation type="submission" date="2015-11" db="EMBL/GenBank/DDBJ databases">
        <title>The genome of Debaryomyces fabryi.</title>
        <authorList>
            <person name="Tafer H."/>
            <person name="Lopandic K."/>
        </authorList>
    </citation>
    <scope>NUCLEOTIDE SEQUENCE [LARGE SCALE GENOMIC DNA]</scope>
    <source>
        <strain evidence="2 3">CBS 789</strain>
    </source>
</reference>
<comment type="caution">
    <text evidence="2">The sequence shown here is derived from an EMBL/GenBank/DDBJ whole genome shotgun (WGS) entry which is preliminary data.</text>
</comment>
<organism evidence="2 3">
    <name type="scientific">Debaryomyces fabryi</name>
    <dbReference type="NCBI Taxonomy" id="58627"/>
    <lineage>
        <taxon>Eukaryota</taxon>
        <taxon>Fungi</taxon>
        <taxon>Dikarya</taxon>
        <taxon>Ascomycota</taxon>
        <taxon>Saccharomycotina</taxon>
        <taxon>Pichiomycetes</taxon>
        <taxon>Debaryomycetaceae</taxon>
        <taxon>Debaryomyces</taxon>
    </lineage>
</organism>
<feature type="compositionally biased region" description="Polar residues" evidence="1">
    <location>
        <begin position="39"/>
        <end position="49"/>
    </location>
</feature>